<feature type="domain" description="Response regulatory" evidence="3">
    <location>
        <begin position="3"/>
        <end position="116"/>
    </location>
</feature>
<feature type="modified residue" description="4-aspartylphosphate" evidence="2">
    <location>
        <position position="51"/>
    </location>
</feature>
<keyword evidence="1 2" id="KW-0597">Phosphoprotein</keyword>
<evidence type="ECO:0000313" key="4">
    <source>
        <dbReference type="EMBL" id="MBD1362645.1"/>
    </source>
</evidence>
<dbReference type="PANTHER" id="PTHR44591:SF3">
    <property type="entry name" value="RESPONSE REGULATORY DOMAIN-CONTAINING PROTEIN"/>
    <property type="match status" value="1"/>
</dbReference>
<dbReference type="InterPro" id="IPR050595">
    <property type="entry name" value="Bact_response_regulator"/>
</dbReference>
<dbReference type="Pfam" id="PF00072">
    <property type="entry name" value="Response_reg"/>
    <property type="match status" value="1"/>
</dbReference>
<dbReference type="SUPFAM" id="SSF52172">
    <property type="entry name" value="CheY-like"/>
    <property type="match status" value="1"/>
</dbReference>
<reference evidence="4 5" key="1">
    <citation type="submission" date="2020-09" db="EMBL/GenBank/DDBJ databases">
        <title>Novel species of Mucilaginibacter isolated from a glacier on the Tibetan Plateau.</title>
        <authorList>
            <person name="Liu Q."/>
            <person name="Xin Y.-H."/>
        </authorList>
    </citation>
    <scope>NUCLEOTIDE SEQUENCE [LARGE SCALE GENOMIC DNA]</scope>
    <source>
        <strain evidence="4 5">ZT4R22</strain>
    </source>
</reference>
<organism evidence="4 5">
    <name type="scientific">Mucilaginibacter pankratovii</name>
    <dbReference type="NCBI Taxonomy" id="2772110"/>
    <lineage>
        <taxon>Bacteria</taxon>
        <taxon>Pseudomonadati</taxon>
        <taxon>Bacteroidota</taxon>
        <taxon>Sphingobacteriia</taxon>
        <taxon>Sphingobacteriales</taxon>
        <taxon>Sphingobacteriaceae</taxon>
        <taxon>Mucilaginibacter</taxon>
    </lineage>
</organism>
<evidence type="ECO:0000313" key="5">
    <source>
        <dbReference type="Proteomes" id="UP000606600"/>
    </source>
</evidence>
<evidence type="ECO:0000256" key="1">
    <source>
        <dbReference type="ARBA" id="ARBA00022553"/>
    </source>
</evidence>
<dbReference type="PROSITE" id="PS50110">
    <property type="entry name" value="RESPONSE_REGULATORY"/>
    <property type="match status" value="1"/>
</dbReference>
<dbReference type="InterPro" id="IPR011006">
    <property type="entry name" value="CheY-like_superfamily"/>
</dbReference>
<dbReference type="Proteomes" id="UP000606600">
    <property type="component" value="Unassembled WGS sequence"/>
</dbReference>
<dbReference type="InterPro" id="IPR001789">
    <property type="entry name" value="Sig_transdc_resp-reg_receiver"/>
</dbReference>
<dbReference type="RefSeq" id="WP_191187317.1">
    <property type="nucleotide sequence ID" value="NZ_JACWMY010000001.1"/>
</dbReference>
<sequence>MKKILIIEDDEATLELLGIICENSEVEIVLKSNVIGLAEIERMKPDLIFLDHWIGSSLGGDLCLEIKQNEATKDVPVIIISALTDIGQISMDNCADGCIMKPFDIEEISDVVEAYIGREP</sequence>
<gene>
    <name evidence="4" type="ORF">IDJ77_02380</name>
</gene>
<dbReference type="EMBL" id="JACWMY010000001">
    <property type="protein sequence ID" value="MBD1362645.1"/>
    <property type="molecule type" value="Genomic_DNA"/>
</dbReference>
<protein>
    <submittedName>
        <fullName evidence="4">Response regulator transcription factor</fullName>
    </submittedName>
</protein>
<evidence type="ECO:0000259" key="3">
    <source>
        <dbReference type="PROSITE" id="PS50110"/>
    </source>
</evidence>
<evidence type="ECO:0000256" key="2">
    <source>
        <dbReference type="PROSITE-ProRule" id="PRU00169"/>
    </source>
</evidence>
<accession>A0ABR7WK13</accession>
<dbReference type="SMART" id="SM00448">
    <property type="entry name" value="REC"/>
    <property type="match status" value="1"/>
</dbReference>
<comment type="caution">
    <text evidence="4">The sequence shown here is derived from an EMBL/GenBank/DDBJ whole genome shotgun (WGS) entry which is preliminary data.</text>
</comment>
<dbReference type="Gene3D" id="3.40.50.2300">
    <property type="match status" value="1"/>
</dbReference>
<keyword evidence="5" id="KW-1185">Reference proteome</keyword>
<dbReference type="PANTHER" id="PTHR44591">
    <property type="entry name" value="STRESS RESPONSE REGULATOR PROTEIN 1"/>
    <property type="match status" value="1"/>
</dbReference>
<proteinExistence type="predicted"/>
<name>A0ABR7WK13_9SPHI</name>